<keyword evidence="16" id="KW-1185">Reference proteome</keyword>
<dbReference type="GO" id="GO:0009881">
    <property type="term" value="F:photoreceptor activity"/>
    <property type="evidence" value="ECO:0007669"/>
    <property type="project" value="UniProtKB-KW"/>
</dbReference>
<dbReference type="GO" id="GO:0009584">
    <property type="term" value="P:detection of visible light"/>
    <property type="evidence" value="ECO:0007669"/>
    <property type="project" value="InterPro"/>
</dbReference>
<dbReference type="SUPFAM" id="SSF55781">
    <property type="entry name" value="GAF domain-like"/>
    <property type="match status" value="2"/>
</dbReference>
<evidence type="ECO:0000256" key="4">
    <source>
        <dbReference type="ARBA" id="ARBA00022553"/>
    </source>
</evidence>
<dbReference type="Pfam" id="PF01590">
    <property type="entry name" value="GAF"/>
    <property type="match status" value="1"/>
</dbReference>
<dbReference type="GO" id="GO:0006355">
    <property type="term" value="P:regulation of DNA-templated transcription"/>
    <property type="evidence" value="ECO:0007669"/>
    <property type="project" value="InterPro"/>
</dbReference>
<dbReference type="SUPFAM" id="SSF52172">
    <property type="entry name" value="CheY-like"/>
    <property type="match status" value="1"/>
</dbReference>
<evidence type="ECO:0000256" key="11">
    <source>
        <dbReference type="ARBA" id="ARBA00023170"/>
    </source>
</evidence>
<dbReference type="InterPro" id="IPR003018">
    <property type="entry name" value="GAF"/>
</dbReference>
<evidence type="ECO:0000259" key="14">
    <source>
        <dbReference type="PROSITE" id="PS50110"/>
    </source>
</evidence>
<dbReference type="InterPro" id="IPR011006">
    <property type="entry name" value="CheY-like_superfamily"/>
</dbReference>
<dbReference type="SUPFAM" id="SSF55785">
    <property type="entry name" value="PYP-like sensor domain (PAS domain)"/>
    <property type="match status" value="1"/>
</dbReference>
<evidence type="ECO:0000256" key="1">
    <source>
        <dbReference type="ARBA" id="ARBA00000085"/>
    </source>
</evidence>
<dbReference type="InterPro" id="IPR036890">
    <property type="entry name" value="HATPase_C_sf"/>
</dbReference>
<evidence type="ECO:0000256" key="6">
    <source>
        <dbReference type="ARBA" id="ARBA00022679"/>
    </source>
</evidence>
<keyword evidence="11" id="KW-0675">Receptor</keyword>
<dbReference type="InterPro" id="IPR035965">
    <property type="entry name" value="PAS-like_dom_sf"/>
</dbReference>
<dbReference type="InterPro" id="IPR013515">
    <property type="entry name" value="Phytochrome_cen-reg"/>
</dbReference>
<comment type="caution">
    <text evidence="15">The sequence shown here is derived from an EMBL/GenBank/DDBJ whole genome shotgun (WGS) entry which is preliminary data.</text>
</comment>
<dbReference type="PROSITE" id="PS50046">
    <property type="entry name" value="PHYTOCHROME_2"/>
    <property type="match status" value="1"/>
</dbReference>
<dbReference type="Pfam" id="PF07536">
    <property type="entry name" value="HWE_HK"/>
    <property type="match status" value="1"/>
</dbReference>
<protein>
    <recommendedName>
        <fullName evidence="2">histidine kinase</fullName>
        <ecNumber evidence="2">2.7.13.3</ecNumber>
    </recommendedName>
</protein>
<dbReference type="SUPFAM" id="SSF55874">
    <property type="entry name" value="ATPase domain of HSP90 chaperone/DNA topoisomerase II/histidine kinase"/>
    <property type="match status" value="1"/>
</dbReference>
<sequence length="856" mass="92657">MADGAVQDDGGFAVDITNCDKEPIHVPGSIQPFGFLIALTADWLVSRVSANSGEFIGLSPQDMLGRPVSDIFRADAIHTLRNRITLLRGAHAVERIFSLPLIDGCAPFDVAVHFSGSLVVVEAEPARADEMEATGMVRSMVARLSQMDGMTAFLRDGARQVRALTGFDRVMVYRFADGGDGEVVAEALRPGIDSFFGLHYPASDIPQQARALYLRNIFRVIADVQAKPVPIVPVLDPSGAALDMSLSLLRSVSPIHIEYLGNMGVGASLSISIVVGGKLWGLFACHHYGPRLPSFAQRSAAELFGQIFSMMLESRERAETAEYEGKARQVADRLMSAVAQDHDLLSNARWLGDVIFDTIPAEGVGVYIDGQMTLSGLTPDETSFAALVKLLNRAAASTVYTTDNLASIMPEAAAFADRAAGLLAIPLSRRPRDYVVLFRPEQLRSVRWAGSQEKHVEYGPNGPRLTPRKSFEEWSQLVKGTAVPFTAAELRVAEALRTALLEVVLRLSDSANEERHRAHEKQELLIAELNHRVRNILSVIRGLLSQTRGSAGSVEEFIATLESRVHALARAHDQITADRWSPASLYDLIEVEAGAYLGERRDRVKLTGPNVLLTPSAFTAMALVIHELLTNAAKYGALSDSGVVSIDWHVDEDGSLLVHWVENGGPAVVAPTRRGFGSTVIERSIPYDLNGKAELSYRLAGLEAHFCIPSTHVASVLPSIPGVDRGKAPPAAMPELLQGRHVLLVEDNMIIAMDGEDALRDLGAETIITAASIGRAREAIALHRIDFAVLDFNLGNETSLPIADLLRERGVSFLFATGYGDGLELPDRYKDVTLLKKPYSGMTLAQAIAPVIGEGG</sequence>
<comment type="catalytic activity">
    <reaction evidence="1">
        <text>ATP + protein L-histidine = ADP + protein N-phospho-L-histidine.</text>
        <dbReference type="EC" id="2.7.13.3"/>
    </reaction>
</comment>
<dbReference type="InterPro" id="IPR001789">
    <property type="entry name" value="Sig_transdc_resp-reg_receiver"/>
</dbReference>
<keyword evidence="9" id="KW-0067">ATP-binding</keyword>
<evidence type="ECO:0000313" key="16">
    <source>
        <dbReference type="Proteomes" id="UP000015525"/>
    </source>
</evidence>
<dbReference type="PATRIC" id="fig|1329909.3.peg.1504"/>
<dbReference type="InterPro" id="IPR000014">
    <property type="entry name" value="PAS"/>
</dbReference>
<keyword evidence="3" id="KW-0600">Photoreceptor protein</keyword>
<reference evidence="15 16" key="1">
    <citation type="journal article" date="2013" name="Genome Announc.">
        <title>Draft Genome Sequence of Sphingobium quisquiliarum Strain P25T, a Novel Hexachlorocyclohexane (HCH)-Degrading Bacterium Isolated from an HCH Dumpsite.</title>
        <authorList>
            <person name="Kumar Singh A."/>
            <person name="Sangwan N."/>
            <person name="Sharma A."/>
            <person name="Gupta V."/>
            <person name="Khurana J.P."/>
            <person name="Lal R."/>
        </authorList>
    </citation>
    <scope>NUCLEOTIDE SEQUENCE [LARGE SCALE GENOMIC DNA]</scope>
    <source>
        <strain evidence="15 16">P25</strain>
    </source>
</reference>
<dbReference type="RefSeq" id="WP_021237836.1">
    <property type="nucleotide sequence ID" value="NZ_ATHO01000068.1"/>
</dbReference>
<evidence type="ECO:0000256" key="12">
    <source>
        <dbReference type="PROSITE-ProRule" id="PRU00169"/>
    </source>
</evidence>
<accession>T0IFW2</accession>
<dbReference type="CDD" id="cd00130">
    <property type="entry name" value="PAS"/>
    <property type="match status" value="1"/>
</dbReference>
<dbReference type="PROSITE" id="PS50110">
    <property type="entry name" value="RESPONSE_REGULATORY"/>
    <property type="match status" value="1"/>
</dbReference>
<dbReference type="SMART" id="SM00065">
    <property type="entry name" value="GAF"/>
    <property type="match status" value="1"/>
</dbReference>
<dbReference type="PIRSF" id="PIRSF036397">
    <property type="entry name" value="Bactrphtchrm_rec"/>
    <property type="match status" value="1"/>
</dbReference>
<evidence type="ECO:0000256" key="7">
    <source>
        <dbReference type="ARBA" id="ARBA00022741"/>
    </source>
</evidence>
<dbReference type="InterPro" id="IPR009219">
    <property type="entry name" value="Bactrphtchr_CheY"/>
</dbReference>
<dbReference type="PANTHER" id="PTHR41523:SF8">
    <property type="entry name" value="ETHYLENE RESPONSE SENSOR PROTEIN"/>
    <property type="match status" value="1"/>
</dbReference>
<keyword evidence="10" id="KW-0157">Chromophore</keyword>
<dbReference type="GO" id="GO:0004673">
    <property type="term" value="F:protein histidine kinase activity"/>
    <property type="evidence" value="ECO:0007669"/>
    <property type="project" value="UniProtKB-EC"/>
</dbReference>
<dbReference type="EC" id="2.7.13.3" evidence="2"/>
<dbReference type="Gene3D" id="3.30.450.40">
    <property type="match status" value="1"/>
</dbReference>
<dbReference type="InterPro" id="IPR001294">
    <property type="entry name" value="Phytochrome"/>
</dbReference>
<gene>
    <name evidence="15" type="ORF">L288_07775</name>
</gene>
<dbReference type="GO" id="GO:0000160">
    <property type="term" value="P:phosphorelay signal transduction system"/>
    <property type="evidence" value="ECO:0007669"/>
    <property type="project" value="InterPro"/>
</dbReference>
<dbReference type="InterPro" id="IPR043150">
    <property type="entry name" value="Phytochrome_PHY_sf"/>
</dbReference>
<evidence type="ECO:0000256" key="9">
    <source>
        <dbReference type="ARBA" id="ARBA00022840"/>
    </source>
</evidence>
<evidence type="ECO:0000256" key="5">
    <source>
        <dbReference type="ARBA" id="ARBA00022606"/>
    </source>
</evidence>
<evidence type="ECO:0000259" key="13">
    <source>
        <dbReference type="PROSITE" id="PS50046"/>
    </source>
</evidence>
<evidence type="ECO:0000256" key="2">
    <source>
        <dbReference type="ARBA" id="ARBA00012438"/>
    </source>
</evidence>
<evidence type="ECO:0000256" key="10">
    <source>
        <dbReference type="ARBA" id="ARBA00022991"/>
    </source>
</evidence>
<dbReference type="Pfam" id="PF08446">
    <property type="entry name" value="PAS_2"/>
    <property type="match status" value="1"/>
</dbReference>
<dbReference type="InterPro" id="IPR013654">
    <property type="entry name" value="PAS_2"/>
</dbReference>
<keyword evidence="4 12" id="KW-0597">Phosphoprotein</keyword>
<dbReference type="InterPro" id="IPR029016">
    <property type="entry name" value="GAF-like_dom_sf"/>
</dbReference>
<keyword evidence="8" id="KW-0418">Kinase</keyword>
<feature type="modified residue" description="4-aspartylphosphate" evidence="12">
    <location>
        <position position="791"/>
    </location>
</feature>
<keyword evidence="5" id="KW-0716">Sensory transduction</keyword>
<dbReference type="Gene3D" id="3.30.450.20">
    <property type="entry name" value="PAS domain"/>
    <property type="match status" value="1"/>
</dbReference>
<dbReference type="PANTHER" id="PTHR41523">
    <property type="entry name" value="TWO-COMPONENT SYSTEM SENSOR PROTEIN"/>
    <property type="match status" value="1"/>
</dbReference>
<name>T0IFW2_9SPHN</name>
<evidence type="ECO:0000256" key="3">
    <source>
        <dbReference type="ARBA" id="ARBA00022543"/>
    </source>
</evidence>
<keyword evidence="7" id="KW-0547">Nucleotide-binding</keyword>
<dbReference type="InterPro" id="IPR011102">
    <property type="entry name" value="Sig_transdc_His_kinase_HWE"/>
</dbReference>
<dbReference type="EMBL" id="ATHO01000068">
    <property type="protein sequence ID" value="EQB08534.1"/>
    <property type="molecule type" value="Genomic_DNA"/>
</dbReference>
<proteinExistence type="predicted"/>
<dbReference type="Pfam" id="PF00360">
    <property type="entry name" value="PHY"/>
    <property type="match status" value="1"/>
</dbReference>
<evidence type="ECO:0000313" key="15">
    <source>
        <dbReference type="EMBL" id="EQB08534.1"/>
    </source>
</evidence>
<keyword evidence="6" id="KW-0808">Transferase</keyword>
<dbReference type="Gene3D" id="3.30.565.10">
    <property type="entry name" value="Histidine kinase-like ATPase, C-terminal domain"/>
    <property type="match status" value="1"/>
</dbReference>
<dbReference type="Gene3D" id="3.40.50.2300">
    <property type="match status" value="1"/>
</dbReference>
<dbReference type="AlphaFoldDB" id="T0IFW2"/>
<dbReference type="PRINTS" id="PR01033">
    <property type="entry name" value="PHYTOCHROME"/>
</dbReference>
<feature type="domain" description="Phytochrome chromophore attachment site" evidence="13">
    <location>
        <begin position="149"/>
        <end position="306"/>
    </location>
</feature>
<dbReference type="Gene3D" id="3.30.450.270">
    <property type="match status" value="1"/>
</dbReference>
<evidence type="ECO:0000256" key="8">
    <source>
        <dbReference type="ARBA" id="ARBA00022777"/>
    </source>
</evidence>
<dbReference type="SMART" id="SM00911">
    <property type="entry name" value="HWE_HK"/>
    <property type="match status" value="1"/>
</dbReference>
<dbReference type="InterPro" id="IPR016132">
    <property type="entry name" value="Phyto_chromo_attachment"/>
</dbReference>
<feature type="domain" description="Response regulatory" evidence="14">
    <location>
        <begin position="741"/>
        <end position="852"/>
    </location>
</feature>
<dbReference type="Proteomes" id="UP000015525">
    <property type="component" value="Unassembled WGS sequence"/>
</dbReference>
<organism evidence="15 16">
    <name type="scientific">Sphingobium quisquiliarum P25</name>
    <dbReference type="NCBI Taxonomy" id="1329909"/>
    <lineage>
        <taxon>Bacteria</taxon>
        <taxon>Pseudomonadati</taxon>
        <taxon>Pseudomonadota</taxon>
        <taxon>Alphaproteobacteria</taxon>
        <taxon>Sphingomonadales</taxon>
        <taxon>Sphingomonadaceae</taxon>
        <taxon>Sphingobium</taxon>
    </lineage>
</organism>
<dbReference type="GO" id="GO:0005524">
    <property type="term" value="F:ATP binding"/>
    <property type="evidence" value="ECO:0007669"/>
    <property type="project" value="UniProtKB-KW"/>
</dbReference>